<evidence type="ECO:0000313" key="1">
    <source>
        <dbReference type="EMBL" id="KAK1149610.1"/>
    </source>
</evidence>
<protein>
    <submittedName>
        <fullName evidence="1">Uncharacterized protein</fullName>
    </submittedName>
</protein>
<name>A0ACC3BFU6_9EURO</name>
<accession>A0ACC3BFU6</accession>
<proteinExistence type="predicted"/>
<gene>
    <name evidence="1" type="ORF">N8T08_005159</name>
</gene>
<evidence type="ECO:0000313" key="2">
    <source>
        <dbReference type="Proteomes" id="UP001177260"/>
    </source>
</evidence>
<keyword evidence="2" id="KW-1185">Reference proteome</keyword>
<sequence length="836" mass="91572">MQLGRLNSPFVQNLLASVVVGLGPGLYVAVTNLGAGGGPANATQMQNIVNSVLYAIYFVVGFFSGSVVTTVGPKYTLVFGTLGYPIYVGSLWYFSNTGNLWFPIFGGAILGLTAVHLWTAAGFIAFSYATEDKKGTYISMQWGLLSVGSTIASFVAFGINFNAGELECPDSVYIVFIILMALSLPVALFGIISPADVRRADGSPIAHYPHRGVWEELKGQRQIIMDWRMLALLLPMFGSEVAIIAFSSINSLYFNIRTRSLNSVIFVILQAVGAVGTMALLDSRRIGTRRARGLLSIAVMGLFTLGLWIGLCVWLSQHPIDLTNPPLWDWTDGPFGGFIVLTLLFGINMVAWIVASLSNDPETLARFAGFAKGCLAGGLCATFGTEAAGLDQIYVVAWTFSLQGVGLLCMVFVTWFCVRPTNYGQEEKVVVPGDPCKYHSRVKTAIMDLHANRGPVLISSVFPVATVATLAVVGRLISRRIKNQPWLMDDFMAIAGLVSATRSKNPERGALSDEPNRSSPGDVQSAQPYVCQLLRFLYPITIPANAINTKPGVEYGIGKHLEPIQDTFPYVKFWKTLYAFNQIYIATGPTIKISLLLLYRRIFDTSLFRRVVFWLVCINIAWWIGMCISGIFTCVPVQGYWLTDLPGRKCMSLLDYDIGYAVVNIVLDVFILVLPVHMIWRLTLTGTQKVALTFIFLLGSFACVTALMRLLVSILHVDDPDVTWVYLDALIWTVVEPSVAVICACLPTLRPVLSYLLPQKLSLSSATRTKTKSASGYPKGSTHSVDPQLFARLDDAGSMKALNQTTVQAGVSDDHESEAGIEGIRVRQSIELHEYR</sequence>
<organism evidence="1 2">
    <name type="scientific">Aspergillus melleus</name>
    <dbReference type="NCBI Taxonomy" id="138277"/>
    <lineage>
        <taxon>Eukaryota</taxon>
        <taxon>Fungi</taxon>
        <taxon>Dikarya</taxon>
        <taxon>Ascomycota</taxon>
        <taxon>Pezizomycotina</taxon>
        <taxon>Eurotiomycetes</taxon>
        <taxon>Eurotiomycetidae</taxon>
        <taxon>Eurotiales</taxon>
        <taxon>Aspergillaceae</taxon>
        <taxon>Aspergillus</taxon>
        <taxon>Aspergillus subgen. Circumdati</taxon>
    </lineage>
</organism>
<dbReference type="Proteomes" id="UP001177260">
    <property type="component" value="Unassembled WGS sequence"/>
</dbReference>
<dbReference type="EMBL" id="JAOPJF010000003">
    <property type="protein sequence ID" value="KAK1149610.1"/>
    <property type="molecule type" value="Genomic_DNA"/>
</dbReference>
<comment type="caution">
    <text evidence="1">The sequence shown here is derived from an EMBL/GenBank/DDBJ whole genome shotgun (WGS) entry which is preliminary data.</text>
</comment>
<reference evidence="1 2" key="1">
    <citation type="journal article" date="2023" name="ACS Omega">
        <title>Identification of the Neoaspergillic Acid Biosynthesis Gene Cluster by Establishing an In Vitro CRISPR-Ribonucleoprotein Genetic System in Aspergillus melleus.</title>
        <authorList>
            <person name="Yuan B."/>
            <person name="Grau M.F."/>
            <person name="Murata R.M."/>
            <person name="Torok T."/>
            <person name="Venkateswaran K."/>
            <person name="Stajich J.E."/>
            <person name="Wang C.C.C."/>
        </authorList>
    </citation>
    <scope>NUCLEOTIDE SEQUENCE [LARGE SCALE GENOMIC DNA]</scope>
    <source>
        <strain evidence="1 2">IMV 1140</strain>
    </source>
</reference>